<dbReference type="Proteomes" id="UP001207654">
    <property type="component" value="Unassembled WGS sequence"/>
</dbReference>
<sequence>MMKALVVPRGFEANRRTYTRRGEQVHVIAFEAARFGGSFTVDMGVHFAEVPPFPPLSGAPGGANECWLMRRLRDHERSQFFGYGNSHEEAEELVRNLADEALTEFAMFAKRWGDGIVLLDILTPEVLDADHQIFRRVLTAKSHGEVEQLRQQMTICRLFTGWFPQVGPTAVMLAFLSLACGRKELVRDYLAFYDIDHTTWADRWVALVRSLKRKARK</sequence>
<dbReference type="RefSeq" id="WP_267539595.1">
    <property type="nucleotide sequence ID" value="NZ_JAPNKA010000001.1"/>
</dbReference>
<keyword evidence="2" id="KW-1185">Reference proteome</keyword>
<accession>A0ABT4AH07</accession>
<reference evidence="1 2" key="1">
    <citation type="submission" date="2022-11" db="EMBL/GenBank/DDBJ databases">
        <title>Minimal conservation of predation-associated metabolite biosynthetic gene clusters underscores biosynthetic potential of Myxococcota including descriptions for ten novel species: Archangium lansinium sp. nov., Myxococcus landrumus sp. nov., Nannocystis bai.</title>
        <authorList>
            <person name="Ahearne A."/>
            <person name="Stevens C."/>
            <person name="Phillips K."/>
        </authorList>
    </citation>
    <scope>NUCLEOTIDE SEQUENCE [LARGE SCALE GENOMIC DNA]</scope>
    <source>
        <strain evidence="1 2">MIWBW</strain>
    </source>
</reference>
<evidence type="ECO:0000313" key="1">
    <source>
        <dbReference type="EMBL" id="MCY1080973.1"/>
    </source>
</evidence>
<protein>
    <submittedName>
        <fullName evidence="1">Uncharacterized protein</fullName>
    </submittedName>
</protein>
<name>A0ABT4AH07_9BACT</name>
<organism evidence="1 2">
    <name type="scientific">Archangium lansingense</name>
    <dbReference type="NCBI Taxonomy" id="2995310"/>
    <lineage>
        <taxon>Bacteria</taxon>
        <taxon>Pseudomonadati</taxon>
        <taxon>Myxococcota</taxon>
        <taxon>Myxococcia</taxon>
        <taxon>Myxococcales</taxon>
        <taxon>Cystobacterineae</taxon>
        <taxon>Archangiaceae</taxon>
        <taxon>Archangium</taxon>
    </lineage>
</organism>
<comment type="caution">
    <text evidence="1">The sequence shown here is derived from an EMBL/GenBank/DDBJ whole genome shotgun (WGS) entry which is preliminary data.</text>
</comment>
<dbReference type="EMBL" id="JAPNKA010000001">
    <property type="protein sequence ID" value="MCY1080973.1"/>
    <property type="molecule type" value="Genomic_DNA"/>
</dbReference>
<gene>
    <name evidence="1" type="ORF">OV287_41650</name>
</gene>
<proteinExistence type="predicted"/>
<evidence type="ECO:0000313" key="2">
    <source>
        <dbReference type="Proteomes" id="UP001207654"/>
    </source>
</evidence>